<comment type="caution">
    <text evidence="3">The sequence shown here is derived from an EMBL/GenBank/DDBJ whole genome shotgun (WGS) entry which is preliminary data.</text>
</comment>
<dbReference type="eggNOG" id="COG0517">
    <property type="taxonomic scope" value="Bacteria"/>
</dbReference>
<dbReference type="Pfam" id="PF00571">
    <property type="entry name" value="CBS"/>
    <property type="match status" value="2"/>
</dbReference>
<dbReference type="CDD" id="cd04584">
    <property type="entry name" value="CBS_pair_AcuB_like"/>
    <property type="match status" value="1"/>
</dbReference>
<evidence type="ECO:0000313" key="3">
    <source>
        <dbReference type="EMBL" id="EAY31661.1"/>
    </source>
</evidence>
<organism evidence="3 4">
    <name type="scientific">Microscilla marina ATCC 23134</name>
    <dbReference type="NCBI Taxonomy" id="313606"/>
    <lineage>
        <taxon>Bacteria</taxon>
        <taxon>Pseudomonadati</taxon>
        <taxon>Bacteroidota</taxon>
        <taxon>Cytophagia</taxon>
        <taxon>Cytophagales</taxon>
        <taxon>Microscillaceae</taxon>
        <taxon>Microscilla</taxon>
    </lineage>
</organism>
<feature type="domain" description="CBS" evidence="2">
    <location>
        <begin position="512"/>
        <end position="571"/>
    </location>
</feature>
<keyword evidence="1" id="KW-0129">CBS domain</keyword>
<dbReference type="AlphaFoldDB" id="A1ZDC2"/>
<sequence>MGVQEVKIAANQKELNRFTRFLLKDIQAMEYMLENDWFEQAPIRIGAEQEVCLVDEHGKPAPKSMEILAALNHPSFTTELSRFNIEANLSPVEFTGDCFSRVQKELDDLMDLIHKTAHDLEARVILTGILPTIRKFDLDIENLTPIDRYYALLQAIERLRGKAAYELKIEGLDELNLKHDSALIEACNTSFQVHLQVTPQDFVSKYNIAQAISAPVLGVSSNSPMLFGKRLWNETRIALFQQSVDTRITNEHLRYTSPRVTFGNGWVKNSILDLYKEDIVRFKVLLTTDVKEDVLDSVKNNKTPQLQALSIHNSTVYRWNRPCYGISPNGKPHLRIENRILPSGPTTLDEVANSAFWVGLMNGFEEAYPDVTKVLEFDDVKANFIKTARTGLGSKHHWVHGKTVNDIELIQKELLPIARIGLEKAKVDEKDINKYLEIIEDRTETGMNGSRWILKSYSKLLKESTKEEATTAIVAGMAYNQKTKKPVHEWKLASIQDIADWHPTSLLVEEFMTTDIFTVSKDEIPEFSADMMDWRRIRYLPIENEQGELIGLITSRQLLRHFSTMYKNEKLDYSTIKDLMIKDPLTIAPEATIIEAIDVMNTQKIGCLPVVNNKKLVGIITESNFLSITSSLLKRLAAKKKKAIRKEEEAKQENNTEPEKDS</sequence>
<dbReference type="PANTHER" id="PTHR36510">
    <property type="entry name" value="GLUTAMATE--CYSTEINE LIGASE 2-RELATED"/>
    <property type="match status" value="1"/>
</dbReference>
<dbReference type="InterPro" id="IPR000644">
    <property type="entry name" value="CBS_dom"/>
</dbReference>
<dbReference type="PANTHER" id="PTHR36510:SF3">
    <property type="entry name" value="CONSERVED PROTEIN"/>
    <property type="match status" value="1"/>
</dbReference>
<dbReference type="InterPro" id="IPR014746">
    <property type="entry name" value="Gln_synth/guanido_kin_cat_dom"/>
</dbReference>
<name>A1ZDC2_MICM2</name>
<reference evidence="3 4" key="1">
    <citation type="submission" date="2007-01" db="EMBL/GenBank/DDBJ databases">
        <authorList>
            <person name="Haygood M."/>
            <person name="Podell S."/>
            <person name="Anderson C."/>
            <person name="Hopkinson B."/>
            <person name="Roe K."/>
            <person name="Barbeau K."/>
            <person name="Gaasterland T."/>
            <person name="Ferriera S."/>
            <person name="Johnson J."/>
            <person name="Kravitz S."/>
            <person name="Beeson K."/>
            <person name="Sutton G."/>
            <person name="Rogers Y.-H."/>
            <person name="Friedman R."/>
            <person name="Frazier M."/>
            <person name="Venter J.C."/>
        </authorList>
    </citation>
    <scope>NUCLEOTIDE SEQUENCE [LARGE SCALE GENOMIC DNA]</scope>
    <source>
        <strain evidence="3 4">ATCC 23134</strain>
    </source>
</reference>
<dbReference type="SUPFAM" id="SSF55931">
    <property type="entry name" value="Glutamine synthetase/guanido kinase"/>
    <property type="match status" value="1"/>
</dbReference>
<dbReference type="Gene3D" id="3.10.580.10">
    <property type="entry name" value="CBS-domain"/>
    <property type="match status" value="1"/>
</dbReference>
<feature type="domain" description="CBS" evidence="2">
    <location>
        <begin position="580"/>
        <end position="635"/>
    </location>
</feature>
<proteinExistence type="predicted"/>
<dbReference type="Pfam" id="PF04107">
    <property type="entry name" value="GCS2"/>
    <property type="match status" value="1"/>
</dbReference>
<dbReference type="InterPro" id="IPR006336">
    <property type="entry name" value="GCS2"/>
</dbReference>
<dbReference type="InterPro" id="IPR046342">
    <property type="entry name" value="CBS_dom_sf"/>
</dbReference>
<dbReference type="Gene3D" id="3.30.590.20">
    <property type="match status" value="1"/>
</dbReference>
<dbReference type="OrthoDB" id="240589at2"/>
<evidence type="ECO:0000259" key="2">
    <source>
        <dbReference type="PROSITE" id="PS51371"/>
    </source>
</evidence>
<evidence type="ECO:0000256" key="1">
    <source>
        <dbReference type="PROSITE-ProRule" id="PRU00703"/>
    </source>
</evidence>
<dbReference type="InterPro" id="IPR050141">
    <property type="entry name" value="GCL_type2/YbdK_subfam"/>
</dbReference>
<dbReference type="Proteomes" id="UP000004095">
    <property type="component" value="Unassembled WGS sequence"/>
</dbReference>
<dbReference type="SUPFAM" id="SSF54631">
    <property type="entry name" value="CBS-domain pair"/>
    <property type="match status" value="1"/>
</dbReference>
<protein>
    <submittedName>
        <fullName evidence="3">CBS domain pair protein</fullName>
    </submittedName>
</protein>
<gene>
    <name evidence="3" type="ORF">M23134_05167</name>
</gene>
<dbReference type="EMBL" id="AAWS01000002">
    <property type="protein sequence ID" value="EAY31661.1"/>
    <property type="molecule type" value="Genomic_DNA"/>
</dbReference>
<accession>A1ZDC2</accession>
<dbReference type="GO" id="GO:0016879">
    <property type="term" value="F:ligase activity, forming carbon-nitrogen bonds"/>
    <property type="evidence" value="ECO:0007669"/>
    <property type="project" value="TreeGrafter"/>
</dbReference>
<dbReference type="PROSITE" id="PS51371">
    <property type="entry name" value="CBS"/>
    <property type="match status" value="2"/>
</dbReference>
<dbReference type="SMART" id="SM00116">
    <property type="entry name" value="CBS"/>
    <property type="match status" value="2"/>
</dbReference>
<keyword evidence="4" id="KW-1185">Reference proteome</keyword>
<dbReference type="RefSeq" id="WP_002693438.1">
    <property type="nucleotide sequence ID" value="NZ_AAWS01000002.1"/>
</dbReference>
<evidence type="ECO:0000313" key="4">
    <source>
        <dbReference type="Proteomes" id="UP000004095"/>
    </source>
</evidence>